<dbReference type="Gene3D" id="3.40.190.10">
    <property type="entry name" value="Periplasmic binding protein-like II"/>
    <property type="match status" value="1"/>
</dbReference>
<comment type="similarity">
    <text evidence="1">Belongs to the UPF0065 (bug) family.</text>
</comment>
<organism evidence="2 3">
    <name type="scientific">Pannonibacter phragmitetus</name>
    <dbReference type="NCBI Taxonomy" id="121719"/>
    <lineage>
        <taxon>Bacteria</taxon>
        <taxon>Pseudomonadati</taxon>
        <taxon>Pseudomonadota</taxon>
        <taxon>Alphaproteobacteria</taxon>
        <taxon>Hyphomicrobiales</taxon>
        <taxon>Stappiaceae</taxon>
        <taxon>Pannonibacter</taxon>
    </lineage>
</organism>
<sequence>MLLALPASAQDAANFPAKPIEIVVQNAPGGASDIFARTLARSAEKVFGQPLVVVNRAGGGGAAQMAAVKASAPDGYTIGVNTLSHFTAMQTNLKGVFSPEDFSWIAMVQQDAHVLFVRADSPHETFAQFIEATKTGGKPVTAGGYGAVGSIANIATKLVIDSASVEMDWVSYDASTEAITGLLGGHIELAVANPGVVAEFAEAGRVRILGVLAEERSPTFPEVQTFAEQGYDADPEWQQIRGIYGPAGIPDGIKQKLADGLIEAMQSEEFQRYQEQSAITGTRFGPQEYAERVNSMIELARKGLEATGALSQ</sequence>
<evidence type="ECO:0000313" key="3">
    <source>
        <dbReference type="Proteomes" id="UP000064921"/>
    </source>
</evidence>
<keyword evidence="3" id="KW-1185">Reference proteome</keyword>
<dbReference type="InterPro" id="IPR042100">
    <property type="entry name" value="Bug_dom1"/>
</dbReference>
<dbReference type="PANTHER" id="PTHR42928:SF5">
    <property type="entry name" value="BLR1237 PROTEIN"/>
    <property type="match status" value="1"/>
</dbReference>
<dbReference type="CDD" id="cd07012">
    <property type="entry name" value="PBP2_Bug_TTT"/>
    <property type="match status" value="1"/>
</dbReference>
<gene>
    <name evidence="2" type="ORF">APZ00_11840</name>
</gene>
<reference evidence="2 3" key="1">
    <citation type="submission" date="2015-10" db="EMBL/GenBank/DDBJ databases">
        <title>The world's first case of liver abscess caused by Pannonibacter phragmitetus.</title>
        <authorList>
            <person name="Ming D."/>
            <person name="Wang M."/>
            <person name="Zhou Y."/>
            <person name="Jiang T."/>
            <person name="Hu S."/>
        </authorList>
    </citation>
    <scope>NUCLEOTIDE SEQUENCE [LARGE SCALE GENOMIC DNA]</scope>
    <source>
        <strain evidence="2 3">31801</strain>
    </source>
</reference>
<accession>A0A0U3PU59</accession>
<dbReference type="InterPro" id="IPR005064">
    <property type="entry name" value="BUG"/>
</dbReference>
<protein>
    <recommendedName>
        <fullName evidence="4">Tripartite tricarboxylate transporter substrate binding protein</fullName>
    </recommendedName>
</protein>
<proteinExistence type="inferred from homology"/>
<dbReference type="SUPFAM" id="SSF53850">
    <property type="entry name" value="Periplasmic binding protein-like II"/>
    <property type="match status" value="1"/>
</dbReference>
<dbReference type="PIRSF" id="PIRSF017082">
    <property type="entry name" value="YflP"/>
    <property type="match status" value="1"/>
</dbReference>
<evidence type="ECO:0000313" key="2">
    <source>
        <dbReference type="EMBL" id="ALV27668.1"/>
    </source>
</evidence>
<name>A0A0U3PU59_9HYPH</name>
<dbReference type="AlphaFoldDB" id="A0A0U3PU59"/>
<dbReference type="KEGG" id="pphr:APZ00_11840"/>
<dbReference type="PANTHER" id="PTHR42928">
    <property type="entry name" value="TRICARBOXYLATE-BINDING PROTEIN"/>
    <property type="match status" value="1"/>
</dbReference>
<dbReference type="Pfam" id="PF03401">
    <property type="entry name" value="TctC"/>
    <property type="match status" value="1"/>
</dbReference>
<dbReference type="EMBL" id="CP013068">
    <property type="protein sequence ID" value="ALV27668.1"/>
    <property type="molecule type" value="Genomic_DNA"/>
</dbReference>
<evidence type="ECO:0000256" key="1">
    <source>
        <dbReference type="ARBA" id="ARBA00006987"/>
    </source>
</evidence>
<dbReference type="Gene3D" id="3.40.190.150">
    <property type="entry name" value="Bordetella uptake gene, domain 1"/>
    <property type="match status" value="1"/>
</dbReference>
<dbReference type="Proteomes" id="UP000064921">
    <property type="component" value="Chromosome"/>
</dbReference>
<dbReference type="STRING" id="121719.APZ00_11840"/>
<evidence type="ECO:0008006" key="4">
    <source>
        <dbReference type="Google" id="ProtNLM"/>
    </source>
</evidence>